<evidence type="ECO:0000313" key="1">
    <source>
        <dbReference type="EMBL" id="KAF0692066.1"/>
    </source>
</evidence>
<dbReference type="Proteomes" id="UP000478052">
    <property type="component" value="Unassembled WGS sequence"/>
</dbReference>
<proteinExistence type="predicted"/>
<keyword evidence="2" id="KW-1185">Reference proteome</keyword>
<dbReference type="EMBL" id="VUJU01015819">
    <property type="protein sequence ID" value="KAF0692066.1"/>
    <property type="molecule type" value="Genomic_DNA"/>
</dbReference>
<name>A0A6G0VK49_APHCR</name>
<comment type="caution">
    <text evidence="1">The sequence shown here is derived from an EMBL/GenBank/DDBJ whole genome shotgun (WGS) entry which is preliminary data.</text>
</comment>
<organism evidence="1 2">
    <name type="scientific">Aphis craccivora</name>
    <name type="common">Cowpea aphid</name>
    <dbReference type="NCBI Taxonomy" id="307492"/>
    <lineage>
        <taxon>Eukaryota</taxon>
        <taxon>Metazoa</taxon>
        <taxon>Ecdysozoa</taxon>
        <taxon>Arthropoda</taxon>
        <taxon>Hexapoda</taxon>
        <taxon>Insecta</taxon>
        <taxon>Pterygota</taxon>
        <taxon>Neoptera</taxon>
        <taxon>Paraneoptera</taxon>
        <taxon>Hemiptera</taxon>
        <taxon>Sternorrhyncha</taxon>
        <taxon>Aphidomorpha</taxon>
        <taxon>Aphidoidea</taxon>
        <taxon>Aphididae</taxon>
        <taxon>Aphidini</taxon>
        <taxon>Aphis</taxon>
        <taxon>Aphis</taxon>
    </lineage>
</organism>
<protein>
    <submittedName>
        <fullName evidence="1">TTF-type domain-containing protein</fullName>
    </submittedName>
</protein>
<dbReference type="AlphaFoldDB" id="A0A6G0VK49"/>
<reference evidence="1 2" key="1">
    <citation type="submission" date="2019-08" db="EMBL/GenBank/DDBJ databases">
        <title>Whole genome of Aphis craccivora.</title>
        <authorList>
            <person name="Voronova N.V."/>
            <person name="Shulinski R.S."/>
            <person name="Bandarenka Y.V."/>
            <person name="Zhorov D.G."/>
            <person name="Warner D."/>
        </authorList>
    </citation>
    <scope>NUCLEOTIDE SEQUENCE [LARGE SCALE GENOMIC DNA]</scope>
    <source>
        <strain evidence="1">180601</strain>
        <tissue evidence="1">Whole Body</tissue>
    </source>
</reference>
<sequence length="94" mass="10196">MASRSQHLSGCAKRKLKAQKEDATKKMYGLLDRFIKPTVLAKAATTNPKKQFCSNNANNNNGINTVDHISVGNSFENVLSSSASTLDPMQNISP</sequence>
<gene>
    <name evidence="1" type="ORF">FWK35_00037529</name>
</gene>
<evidence type="ECO:0000313" key="2">
    <source>
        <dbReference type="Proteomes" id="UP000478052"/>
    </source>
</evidence>
<feature type="non-terminal residue" evidence="1">
    <location>
        <position position="94"/>
    </location>
</feature>
<dbReference type="OrthoDB" id="10472371at2759"/>
<accession>A0A6G0VK49</accession>